<dbReference type="GO" id="GO:0008168">
    <property type="term" value="F:methyltransferase activity"/>
    <property type="evidence" value="ECO:0007669"/>
    <property type="project" value="UniProtKB-KW"/>
</dbReference>
<evidence type="ECO:0000313" key="4">
    <source>
        <dbReference type="EMBL" id="AKS46270.1"/>
    </source>
</evidence>
<gene>
    <name evidence="4" type="ORF">OSB_17220</name>
</gene>
<dbReference type="InterPro" id="IPR029063">
    <property type="entry name" value="SAM-dependent_MTases_sf"/>
</dbReference>
<evidence type="ECO:0000256" key="1">
    <source>
        <dbReference type="ARBA" id="ARBA00022603"/>
    </source>
</evidence>
<dbReference type="AlphaFoldDB" id="A0A0K0Y5S2"/>
<dbReference type="GO" id="GO:0032259">
    <property type="term" value="P:methylation"/>
    <property type="evidence" value="ECO:0007669"/>
    <property type="project" value="UniProtKB-KW"/>
</dbReference>
<feature type="domain" description="Methyltransferase" evidence="3">
    <location>
        <begin position="52"/>
        <end position="139"/>
    </location>
</feature>
<dbReference type="EMBL" id="CP012160">
    <property type="protein sequence ID" value="AKS46270.1"/>
    <property type="molecule type" value="Genomic_DNA"/>
</dbReference>
<name>A0A0K0Y5S2_9RHOB</name>
<sequence>MTTFTTPADILPTYEREAADFQAVRNKSLFEKSNLDRMLGITPRNVAQRRLLDLGCGPGAPIATYLTDRGLAVTGVDGAATMVELFAATLPNARAIHADMRTLDLGESFDAILAWNSFFHLDQDAQRAMFPIFAAHAAPNAALMFTSGTSDGEVWGHAVKEQVYHSSLAPDEYRALLIANGFKVISFRAEDPNCQGHSIWLARFTGG</sequence>
<evidence type="ECO:0000256" key="2">
    <source>
        <dbReference type="ARBA" id="ARBA00022679"/>
    </source>
</evidence>
<dbReference type="Gene3D" id="3.40.50.150">
    <property type="entry name" value="Vaccinia Virus protein VP39"/>
    <property type="match status" value="1"/>
</dbReference>
<dbReference type="PANTHER" id="PTHR43861">
    <property type="entry name" value="TRANS-ACONITATE 2-METHYLTRANSFERASE-RELATED"/>
    <property type="match status" value="1"/>
</dbReference>
<dbReference type="RefSeq" id="WP_049834579.1">
    <property type="nucleotide sequence ID" value="NZ_CP012160.1"/>
</dbReference>
<accession>A0A0K0Y5S2</accession>
<dbReference type="InterPro" id="IPR041698">
    <property type="entry name" value="Methyltransf_25"/>
</dbReference>
<proteinExistence type="predicted"/>
<organism evidence="4 5">
    <name type="scientific">Octadecabacter temperatus</name>
    <dbReference type="NCBI Taxonomy" id="1458307"/>
    <lineage>
        <taxon>Bacteria</taxon>
        <taxon>Pseudomonadati</taxon>
        <taxon>Pseudomonadota</taxon>
        <taxon>Alphaproteobacteria</taxon>
        <taxon>Rhodobacterales</taxon>
        <taxon>Roseobacteraceae</taxon>
        <taxon>Octadecabacter</taxon>
    </lineage>
</organism>
<dbReference type="Pfam" id="PF13649">
    <property type="entry name" value="Methyltransf_25"/>
    <property type="match status" value="1"/>
</dbReference>
<dbReference type="OrthoDB" id="9765084at2"/>
<keyword evidence="1" id="KW-0489">Methyltransferase</keyword>
<evidence type="ECO:0000259" key="3">
    <source>
        <dbReference type="Pfam" id="PF13649"/>
    </source>
</evidence>
<dbReference type="CDD" id="cd02440">
    <property type="entry name" value="AdoMet_MTases"/>
    <property type="match status" value="1"/>
</dbReference>
<dbReference type="Proteomes" id="UP000067444">
    <property type="component" value="Chromosome"/>
</dbReference>
<dbReference type="PANTHER" id="PTHR43861:SF1">
    <property type="entry name" value="TRANS-ACONITATE 2-METHYLTRANSFERASE"/>
    <property type="match status" value="1"/>
</dbReference>
<protein>
    <submittedName>
        <fullName evidence="4">Mg-protoporphyrin IX methyl transferase</fullName>
    </submittedName>
</protein>
<dbReference type="SUPFAM" id="SSF53335">
    <property type="entry name" value="S-adenosyl-L-methionine-dependent methyltransferases"/>
    <property type="match status" value="1"/>
</dbReference>
<keyword evidence="2 4" id="KW-0808">Transferase</keyword>
<evidence type="ECO:0000313" key="5">
    <source>
        <dbReference type="Proteomes" id="UP000067444"/>
    </source>
</evidence>
<keyword evidence="5" id="KW-1185">Reference proteome</keyword>
<dbReference type="KEGG" id="otm:OSB_17220"/>
<reference evidence="4 5" key="1">
    <citation type="journal article" date="2015" name="Genome Announc.">
        <title>Closed Genome Sequence of Octadecabacter temperatus SB1, the First Mesophilic Species of the Genus Octadecabacter.</title>
        <authorList>
            <person name="Voget S."/>
            <person name="Billerbeck S."/>
            <person name="Simon M."/>
            <person name="Daniel R."/>
        </authorList>
    </citation>
    <scope>NUCLEOTIDE SEQUENCE [LARGE SCALE GENOMIC DNA]</scope>
    <source>
        <strain evidence="4 5">SB1</strain>
    </source>
</reference>